<evidence type="ECO:0000313" key="3">
    <source>
        <dbReference type="EMBL" id="PBK74517.1"/>
    </source>
</evidence>
<feature type="compositionally biased region" description="Polar residues" evidence="1">
    <location>
        <begin position="533"/>
        <end position="545"/>
    </location>
</feature>
<proteinExistence type="predicted"/>
<keyword evidence="4" id="KW-1185">Reference proteome</keyword>
<feature type="compositionally biased region" description="Polar residues" evidence="1">
    <location>
        <begin position="623"/>
        <end position="634"/>
    </location>
</feature>
<feature type="compositionally biased region" description="Polar residues" evidence="1">
    <location>
        <begin position="906"/>
        <end position="921"/>
    </location>
</feature>
<dbReference type="Pfam" id="PF12738">
    <property type="entry name" value="PTCB-BRCT"/>
    <property type="match status" value="2"/>
</dbReference>
<reference evidence="4" key="1">
    <citation type="journal article" date="2017" name="Nat. Ecol. Evol.">
        <title>Genome expansion and lineage-specific genetic innovations in the forest pathogenic fungi Armillaria.</title>
        <authorList>
            <person name="Sipos G."/>
            <person name="Prasanna A.N."/>
            <person name="Walter M.C."/>
            <person name="O'Connor E."/>
            <person name="Balint B."/>
            <person name="Krizsan K."/>
            <person name="Kiss B."/>
            <person name="Hess J."/>
            <person name="Varga T."/>
            <person name="Slot J."/>
            <person name="Riley R."/>
            <person name="Boka B."/>
            <person name="Rigling D."/>
            <person name="Barry K."/>
            <person name="Lee J."/>
            <person name="Mihaltcheva S."/>
            <person name="LaButti K."/>
            <person name="Lipzen A."/>
            <person name="Waldron R."/>
            <person name="Moloney N.M."/>
            <person name="Sperisen C."/>
            <person name="Kredics L."/>
            <person name="Vagvoelgyi C."/>
            <person name="Patrignani A."/>
            <person name="Fitzpatrick D."/>
            <person name="Nagy I."/>
            <person name="Doyle S."/>
            <person name="Anderson J.B."/>
            <person name="Grigoriev I.V."/>
            <person name="Gueldener U."/>
            <person name="Muensterkoetter M."/>
            <person name="Nagy L.G."/>
        </authorList>
    </citation>
    <scope>NUCLEOTIDE SEQUENCE [LARGE SCALE GENOMIC DNA]</scope>
    <source>
        <strain evidence="4">28-4</strain>
    </source>
</reference>
<sequence length="1121" mass="123630">MSLFQDVRYFLPSSFPEDRAAELRLGLDKNGAVAVDSMNGATHIITNTNRFESWQEVGDAVAVVTDLWVDRSLTMGKLQRTAYYSPDPAFLFSGVVACSADLSPADAETLSAGITALGGQWRLGMTRDVTHLFAVSCSSDKYKTAKEYQEVTRINIILPHWFDDVVRLGMGSLDTAIYQWPDPGFLKDTQQSNLDDAKKIRKLDPDKKVLYKTALLRPDSDISGIPVKNVWEGRRVLLSTSLELSEGRRGAVEKSIHMAQGTVMDYRSNNGDGDEEEELTNVEFCDVYVARFRSGKAYFKAVRAGKTIGTLAWLFNVQATGTLSRPLDQLLHYPIPRKPVEGFSSHIITITNYTGETRDYLKKLIDAMGASFTANMSGANTVVIAAYQTGVKVTKAQAWSIPVVNHTWLEDCFIKWRNLTVGLEKYIGFAPNMDFSQLLGRRGLGRGVEDLGDLEREEMEDREYLQALQKAPIGTENSARDATEVAEFVTLPVPDADGDVSMNDAPAILWKPDREARSESASKVHPSPRKADNSSLTRSDMNNKPITDRRAVENSAALVSSCINVDIADEVLDISDSPEPQMKRIKKRKQSPLEINADSAEVQKSGPSKSTPQKATRARRKNNSMGVSNRTTIETGDEPEVSIQATSIHGGRRKSTRSGLNAPTAEADTGRPRTKTATTSTPLKRVVSVLMPPMTITPRSAAINTATSQNVRTPLGHDASLHITAEERRSTLTSGSRSKLATPSPKNSSPLTALPETSPRMKRSAAAKASQRLKDTVMPDVVNFQQEMRRRPRKSIVSDMSSRRKRTSGTLSDTDHENDSRPKKKGRLSIGSEKGKDESDGSGDEEDDAARPTRHNKPPKTKRNVLNNNNSDDDDETSGGTLHAGKPVESQAQKPVANTKGKKKASQSTHNAPSSQKSSKVVKLMTTQVPLSDDVLKHLLKLGVKLTTRPSECTHLLAPHVVRTEKFLCALAISPWILSPEWATDSTASNKLLPEENYLLQDQTNERKYDFQLSDAVAKAKTLKGQLFAKRIFYVTAKVSVDHKLLKNVITAFGGQISTQTPTIRVLKSSSNRHVISCDEDISIWRPIAQQFPVYTQELVLTGALKQEVEWDNKAFQLSEP</sequence>
<dbReference type="InterPro" id="IPR053036">
    <property type="entry name" value="CellCycle_DNARepair_Reg"/>
</dbReference>
<dbReference type="STRING" id="1076256.A0A2H3CCM2"/>
<evidence type="ECO:0000313" key="4">
    <source>
        <dbReference type="Proteomes" id="UP000218334"/>
    </source>
</evidence>
<feature type="domain" description="BRCT" evidence="2">
    <location>
        <begin position="338"/>
        <end position="413"/>
    </location>
</feature>
<dbReference type="SMART" id="SM00292">
    <property type="entry name" value="BRCT"/>
    <property type="match status" value="4"/>
</dbReference>
<evidence type="ECO:0000256" key="1">
    <source>
        <dbReference type="SAM" id="MobiDB-lite"/>
    </source>
</evidence>
<accession>A0A2H3CCM2</accession>
<dbReference type="SUPFAM" id="SSF52113">
    <property type="entry name" value="BRCT domain"/>
    <property type="match status" value="4"/>
</dbReference>
<dbReference type="GO" id="GO:0005634">
    <property type="term" value="C:nucleus"/>
    <property type="evidence" value="ECO:0007669"/>
    <property type="project" value="TreeGrafter"/>
</dbReference>
<dbReference type="GO" id="GO:1990683">
    <property type="term" value="P:DNA double-strand break attachment to nuclear envelope"/>
    <property type="evidence" value="ECO:0007669"/>
    <property type="project" value="TreeGrafter"/>
</dbReference>
<dbReference type="Proteomes" id="UP000218334">
    <property type="component" value="Unassembled WGS sequence"/>
</dbReference>
<dbReference type="InterPro" id="IPR036420">
    <property type="entry name" value="BRCT_dom_sf"/>
</dbReference>
<feature type="domain" description="BRCT" evidence="2">
    <location>
        <begin position="1"/>
        <end position="86"/>
    </location>
</feature>
<dbReference type="PROSITE" id="PS50172">
    <property type="entry name" value="BRCT"/>
    <property type="match status" value="4"/>
</dbReference>
<feature type="domain" description="BRCT" evidence="2">
    <location>
        <begin position="87"/>
        <end position="167"/>
    </location>
</feature>
<organism evidence="3 4">
    <name type="scientific">Armillaria solidipes</name>
    <dbReference type="NCBI Taxonomy" id="1076256"/>
    <lineage>
        <taxon>Eukaryota</taxon>
        <taxon>Fungi</taxon>
        <taxon>Dikarya</taxon>
        <taxon>Basidiomycota</taxon>
        <taxon>Agaricomycotina</taxon>
        <taxon>Agaricomycetes</taxon>
        <taxon>Agaricomycetidae</taxon>
        <taxon>Agaricales</taxon>
        <taxon>Marasmiineae</taxon>
        <taxon>Physalacriaceae</taxon>
        <taxon>Armillaria</taxon>
    </lineage>
</organism>
<dbReference type="CDD" id="cd18432">
    <property type="entry name" value="BRCT_PAXIP1_rpt6_like"/>
    <property type="match status" value="1"/>
</dbReference>
<dbReference type="InterPro" id="IPR001357">
    <property type="entry name" value="BRCT_dom"/>
</dbReference>
<dbReference type="EMBL" id="KZ293419">
    <property type="protein sequence ID" value="PBK74517.1"/>
    <property type="molecule type" value="Genomic_DNA"/>
</dbReference>
<feature type="region of interest" description="Disordered" evidence="1">
    <location>
        <begin position="727"/>
        <end position="921"/>
    </location>
</feature>
<dbReference type="CDD" id="cd18436">
    <property type="entry name" value="BRCT_BRC1_like_rpt2"/>
    <property type="match status" value="1"/>
</dbReference>
<feature type="region of interest" description="Disordered" evidence="1">
    <location>
        <begin position="510"/>
        <end position="549"/>
    </location>
</feature>
<evidence type="ECO:0000259" key="2">
    <source>
        <dbReference type="PROSITE" id="PS50172"/>
    </source>
</evidence>
<feature type="region of interest" description="Disordered" evidence="1">
    <location>
        <begin position="578"/>
        <end position="679"/>
    </location>
</feature>
<dbReference type="AlphaFoldDB" id="A0A2H3CCM2"/>
<feature type="compositionally biased region" description="Basic residues" evidence="1">
    <location>
        <begin position="852"/>
        <end position="863"/>
    </location>
</feature>
<dbReference type="Pfam" id="PF16589">
    <property type="entry name" value="BRCT_2"/>
    <property type="match status" value="1"/>
</dbReference>
<dbReference type="GO" id="GO:0006302">
    <property type="term" value="P:double-strand break repair"/>
    <property type="evidence" value="ECO:0007669"/>
    <property type="project" value="TreeGrafter"/>
</dbReference>
<dbReference type="CDD" id="cd17743">
    <property type="entry name" value="BRCT_BRC1_like_rpt5"/>
    <property type="match status" value="1"/>
</dbReference>
<dbReference type="Pfam" id="PF16770">
    <property type="entry name" value="RTT107_BRCT_5"/>
    <property type="match status" value="1"/>
</dbReference>
<dbReference type="PANTHER" id="PTHR47667:SF1">
    <property type="entry name" value="REGULATOR OF TY1 TRANSPOSITION PROTEIN 107"/>
    <property type="match status" value="1"/>
</dbReference>
<protein>
    <recommendedName>
        <fullName evidence="2">BRCT domain-containing protein</fullName>
    </recommendedName>
</protein>
<feature type="domain" description="BRCT" evidence="2">
    <location>
        <begin position="933"/>
        <end position="1000"/>
    </location>
</feature>
<name>A0A2H3CCM2_9AGAR</name>
<gene>
    <name evidence="3" type="ORF">ARMSODRAFT_952169</name>
</gene>
<feature type="compositionally biased region" description="Polar residues" evidence="1">
    <location>
        <begin position="605"/>
        <end position="614"/>
    </location>
</feature>
<feature type="compositionally biased region" description="Basic and acidic residues" evidence="1">
    <location>
        <begin position="511"/>
        <end position="522"/>
    </location>
</feature>
<dbReference type="Gene3D" id="3.40.50.10190">
    <property type="entry name" value="BRCT domain"/>
    <property type="match status" value="5"/>
</dbReference>
<dbReference type="GO" id="GO:0035361">
    <property type="term" value="C:Cul8-RING ubiquitin ligase complex"/>
    <property type="evidence" value="ECO:0007669"/>
    <property type="project" value="TreeGrafter"/>
</dbReference>
<feature type="compositionally biased region" description="Polar residues" evidence="1">
    <location>
        <begin position="731"/>
        <end position="751"/>
    </location>
</feature>
<dbReference type="PANTHER" id="PTHR47667">
    <property type="entry name" value="REGULATOR OF TY1 TRANSPOSITION PROTEIN 107"/>
    <property type="match status" value="1"/>
</dbReference>